<dbReference type="Pfam" id="PF00196">
    <property type="entry name" value="GerE"/>
    <property type="match status" value="1"/>
</dbReference>
<evidence type="ECO:0000313" key="5">
    <source>
        <dbReference type="EMBL" id="ROP28740.1"/>
    </source>
</evidence>
<keyword evidence="2" id="KW-0238">DNA-binding</keyword>
<keyword evidence="1" id="KW-0805">Transcription regulation</keyword>
<dbReference type="SMART" id="SM00421">
    <property type="entry name" value="HTH_LUXR"/>
    <property type="match status" value="1"/>
</dbReference>
<dbReference type="SUPFAM" id="SSF52540">
    <property type="entry name" value="P-loop containing nucleoside triphosphate hydrolases"/>
    <property type="match status" value="1"/>
</dbReference>
<accession>A0A3N1GEP1</accession>
<dbReference type="SUPFAM" id="SSF46894">
    <property type="entry name" value="C-terminal effector domain of the bipartite response regulators"/>
    <property type="match status" value="1"/>
</dbReference>
<dbReference type="InterPro" id="IPR000792">
    <property type="entry name" value="Tscrpt_reg_LuxR_C"/>
</dbReference>
<proteinExistence type="predicted"/>
<dbReference type="PROSITE" id="PS50043">
    <property type="entry name" value="HTH_LUXR_2"/>
    <property type="match status" value="1"/>
</dbReference>
<gene>
    <name evidence="5" type="ORF">EDD30_1512</name>
</gene>
<evidence type="ECO:0000259" key="4">
    <source>
        <dbReference type="PROSITE" id="PS50043"/>
    </source>
</evidence>
<dbReference type="Proteomes" id="UP000271683">
    <property type="component" value="Unassembled WGS sequence"/>
</dbReference>
<dbReference type="GO" id="GO:0003677">
    <property type="term" value="F:DNA binding"/>
    <property type="evidence" value="ECO:0007669"/>
    <property type="project" value="UniProtKB-KW"/>
</dbReference>
<reference evidence="5 6" key="1">
    <citation type="submission" date="2018-11" db="EMBL/GenBank/DDBJ databases">
        <title>Sequencing the genomes of 1000 actinobacteria strains.</title>
        <authorList>
            <person name="Klenk H.-P."/>
        </authorList>
    </citation>
    <scope>NUCLEOTIDE SEQUENCE [LARGE SCALE GENOMIC DNA]</scope>
    <source>
        <strain evidence="5 6">DSM 43634</strain>
    </source>
</reference>
<protein>
    <submittedName>
        <fullName evidence="5">LuxR family maltose regulon positive regulatory protein</fullName>
    </submittedName>
</protein>
<dbReference type="EMBL" id="RJKL01000001">
    <property type="protein sequence ID" value="ROP28740.1"/>
    <property type="molecule type" value="Genomic_DNA"/>
</dbReference>
<dbReference type="InterPro" id="IPR011990">
    <property type="entry name" value="TPR-like_helical_dom_sf"/>
</dbReference>
<dbReference type="PRINTS" id="PR00038">
    <property type="entry name" value="HTHLUXR"/>
</dbReference>
<dbReference type="Pfam" id="PF25873">
    <property type="entry name" value="WHD_MalT"/>
    <property type="match status" value="1"/>
</dbReference>
<sequence length="911" mass="98293">MFTAQEGGHVRADLVVTTPVIGPETDGDPLLESKFEIPERPRFMVARPRLLDTLIARRDAPVTLVVGPAGSGKTQLAASWVRGEAAHAAVAWITLEDEDDQASGFWTYVVAALRRAGVAISPALTALPSRSGVDRSFLVRLAAELSEHEMPLLLVLDGASSLAGEQWAADLEFVLRHTSPVLRLALIGRWDPPLPLHRYRLAGRLTEIRSENLAFTTEEAAELLALHGVELSPPRLASLLEHTEGWAAGLRLFAMALQDHRDAEHLVDTITGNEATIAEYFVDEVLRVQPPHVRAFLLEASILDTFTPELAEAVTGRADARRLLAELERRNAFVQPAAEYSATYRFHRLFAELLRAQLMCEAPERTANLHGHAAVWLAAHGQTVEAVSHAVKARDWHAAATIAIDHYMIGRLVLEGRSCRLGALLGQLPDDCEDAEAAVVAAALALADGSVDRCARHLARAEDLVIRRGWEYTEALALADSVLGVLLAAARDDHPQVLQFSPAIEQALGRVPAAVLTNRPELRLLTTAAQGSAHSHLGAVDAAATCLTQVATSTAAGCRGLAIDSLAHLSLVEAYRGRLDRAGKLATEALEAADQCGLEPARRPVLAHLTLAWVAMERYQVDAAGRHLRASDPRHHPRTDGVAAAAYGLVKSRRLQARGELRGAMGLLEEALTAPGPPPPEWLARELTVSHGHLLIVTGRPGEAVETVGRFATPHPAEVVVLHAAALAAGGAPEQAAETLVPVLASTALTPPTCVEAWLVMATIAEQLGEVERARNSLRHALRAAGPEFQRRAVQQVWARLRRVLRDDDELAQQYRLLQGETPAVPRPGVRATDAGGVVIVETLSRREMEVLHGMAAMLPTEEIAATLYVSVNTVKTHVRSILRKLSASRRNEAVRRARSLGLIGDVTRPG</sequence>
<evidence type="ECO:0000256" key="2">
    <source>
        <dbReference type="ARBA" id="ARBA00023125"/>
    </source>
</evidence>
<dbReference type="Gene3D" id="3.40.50.300">
    <property type="entry name" value="P-loop containing nucleotide triphosphate hydrolases"/>
    <property type="match status" value="1"/>
</dbReference>
<evidence type="ECO:0000256" key="3">
    <source>
        <dbReference type="ARBA" id="ARBA00023163"/>
    </source>
</evidence>
<dbReference type="InterPro" id="IPR027417">
    <property type="entry name" value="P-loop_NTPase"/>
</dbReference>
<dbReference type="InterPro" id="IPR039420">
    <property type="entry name" value="WalR-like"/>
</dbReference>
<name>A0A3N1GEP1_9ACTN</name>
<dbReference type="InterPro" id="IPR016032">
    <property type="entry name" value="Sig_transdc_resp-reg_C-effctor"/>
</dbReference>
<dbReference type="GO" id="GO:0006355">
    <property type="term" value="P:regulation of DNA-templated transcription"/>
    <property type="evidence" value="ECO:0007669"/>
    <property type="project" value="InterPro"/>
</dbReference>
<dbReference type="Gene3D" id="1.25.40.10">
    <property type="entry name" value="Tetratricopeptide repeat domain"/>
    <property type="match status" value="1"/>
</dbReference>
<evidence type="ECO:0000256" key="1">
    <source>
        <dbReference type="ARBA" id="ARBA00023015"/>
    </source>
</evidence>
<comment type="caution">
    <text evidence="5">The sequence shown here is derived from an EMBL/GenBank/DDBJ whole genome shotgun (WGS) entry which is preliminary data.</text>
</comment>
<feature type="domain" description="HTH luxR-type" evidence="4">
    <location>
        <begin position="837"/>
        <end position="902"/>
    </location>
</feature>
<dbReference type="PANTHER" id="PTHR43214">
    <property type="entry name" value="TWO-COMPONENT RESPONSE REGULATOR"/>
    <property type="match status" value="1"/>
</dbReference>
<dbReference type="CDD" id="cd06170">
    <property type="entry name" value="LuxR_C_like"/>
    <property type="match status" value="1"/>
</dbReference>
<dbReference type="AlphaFoldDB" id="A0A3N1GEP1"/>
<dbReference type="InterPro" id="IPR036388">
    <property type="entry name" value="WH-like_DNA-bd_sf"/>
</dbReference>
<dbReference type="Gene3D" id="1.10.10.10">
    <property type="entry name" value="Winged helix-like DNA-binding domain superfamily/Winged helix DNA-binding domain"/>
    <property type="match status" value="1"/>
</dbReference>
<dbReference type="PANTHER" id="PTHR43214:SF41">
    <property type="entry name" value="NITRATE_NITRITE RESPONSE REGULATOR PROTEIN NARP"/>
    <property type="match status" value="1"/>
</dbReference>
<organism evidence="5 6">
    <name type="scientific">Couchioplanes caeruleus</name>
    <dbReference type="NCBI Taxonomy" id="56438"/>
    <lineage>
        <taxon>Bacteria</taxon>
        <taxon>Bacillati</taxon>
        <taxon>Actinomycetota</taxon>
        <taxon>Actinomycetes</taxon>
        <taxon>Micromonosporales</taxon>
        <taxon>Micromonosporaceae</taxon>
        <taxon>Couchioplanes</taxon>
    </lineage>
</organism>
<evidence type="ECO:0000313" key="6">
    <source>
        <dbReference type="Proteomes" id="UP000271683"/>
    </source>
</evidence>
<keyword evidence="3" id="KW-0804">Transcription</keyword>
<dbReference type="SUPFAM" id="SSF48452">
    <property type="entry name" value="TPR-like"/>
    <property type="match status" value="1"/>
</dbReference>
<dbReference type="InterPro" id="IPR059106">
    <property type="entry name" value="WHD_MalT"/>
</dbReference>